<dbReference type="SUPFAM" id="SSF53383">
    <property type="entry name" value="PLP-dependent transferases"/>
    <property type="match status" value="1"/>
</dbReference>
<comment type="subcellular location">
    <subcellularLocation>
        <location evidence="7">Cytoplasm</location>
    </subcellularLocation>
</comment>
<dbReference type="GO" id="GO:0008483">
    <property type="term" value="F:transaminase activity"/>
    <property type="evidence" value="ECO:0007669"/>
    <property type="project" value="InterPro"/>
</dbReference>
<keyword evidence="5 7" id="KW-0413">Isomerase</keyword>
<evidence type="ECO:0000256" key="6">
    <source>
        <dbReference type="ARBA" id="ARBA00023244"/>
    </source>
</evidence>
<dbReference type="InterPro" id="IPR015424">
    <property type="entry name" value="PyrdxlP-dep_Trfase"/>
</dbReference>
<comment type="similarity">
    <text evidence="3 7">Belongs to the class-III pyridoxal-phosphate-dependent aminotransferase family. HemL subfamily.</text>
</comment>
<dbReference type="Gene3D" id="3.90.1150.10">
    <property type="entry name" value="Aspartate Aminotransferase, domain 1"/>
    <property type="match status" value="1"/>
</dbReference>
<evidence type="ECO:0000256" key="2">
    <source>
        <dbReference type="ARBA" id="ARBA00004819"/>
    </source>
</evidence>
<comment type="caution">
    <text evidence="8">The sequence shown here is derived from an EMBL/GenBank/DDBJ whole genome shotgun (WGS) entry which is preliminary data.</text>
</comment>
<comment type="pathway">
    <text evidence="2">Porphyrin-containing compound metabolism; protoporphyrin-IX biosynthesis; 5-aminolevulinate from L-glutamyl-tRNA(Glu): step 2/2.</text>
</comment>
<keyword evidence="7" id="KW-0963">Cytoplasm</keyword>
<dbReference type="InterPro" id="IPR015421">
    <property type="entry name" value="PyrdxlP-dep_Trfase_major"/>
</dbReference>
<dbReference type="NCBIfam" id="TIGR00713">
    <property type="entry name" value="hemL"/>
    <property type="match status" value="1"/>
</dbReference>
<dbReference type="GO" id="GO:0030170">
    <property type="term" value="F:pyridoxal phosphate binding"/>
    <property type="evidence" value="ECO:0007669"/>
    <property type="project" value="InterPro"/>
</dbReference>
<reference evidence="8 9" key="1">
    <citation type="submission" date="2019-03" db="EMBL/GenBank/DDBJ databases">
        <title>Genomic Encyclopedia of Archaeal and Bacterial Type Strains, Phase II (KMG-II): from individual species to whole genera.</title>
        <authorList>
            <person name="Goeker M."/>
        </authorList>
    </citation>
    <scope>NUCLEOTIDE SEQUENCE [LARGE SCALE GENOMIC DNA]</scope>
    <source>
        <strain evidence="8 9">ATCC 25309</strain>
    </source>
</reference>
<dbReference type="RefSeq" id="WP_133796865.1">
    <property type="nucleotide sequence ID" value="NZ_SOCA01000009.1"/>
</dbReference>
<comment type="cofactor">
    <cofactor evidence="1 7">
        <name>pyridoxal 5'-phosphate</name>
        <dbReference type="ChEBI" id="CHEBI:597326"/>
    </cofactor>
</comment>
<keyword evidence="6 7" id="KW-0627">Porphyrin biosynthesis</keyword>
<dbReference type="PANTHER" id="PTHR43713:SF3">
    <property type="entry name" value="GLUTAMATE-1-SEMIALDEHYDE 2,1-AMINOMUTASE 1, CHLOROPLASTIC-RELATED"/>
    <property type="match status" value="1"/>
</dbReference>
<evidence type="ECO:0000256" key="7">
    <source>
        <dbReference type="HAMAP-Rule" id="MF_00375"/>
    </source>
</evidence>
<dbReference type="FunFam" id="3.40.640.10:FF:000021">
    <property type="entry name" value="Glutamate-1-semialdehyde 2,1-aminomutase"/>
    <property type="match status" value="1"/>
</dbReference>
<dbReference type="UniPathway" id="UPA00251">
    <property type="reaction ID" value="UER00317"/>
</dbReference>
<evidence type="ECO:0000313" key="9">
    <source>
        <dbReference type="Proteomes" id="UP000295662"/>
    </source>
</evidence>
<sequence>MPNGPLSTKLFELAKQYIPGGVNSPVRAFRNVGGDPFFVRRAKGCRIWDVDGREMIDFVGTWGPAILGHAPVSVIEAIHTAAKDGVSFGIPNPYEVDMARTICEWVPSIEKVRLVNSGTEATMSAIRLARGFTGRSRLVKFDGCYHGHSDSLLVAAGSGALTHGHPDSAGVPAAFAELTSVLPFNDVEALEELFAAKGHEIAALIVEPYPANAGLILPQPGFLQKLRDITTKYGALLIFDEVMTGFRVAKGGVQELEGVIPDLTCLGKVIGGGLPVGAFGGRADIMDYLAPLGPVYQAGTLSGNPLAMAAGLAQLRELDRQQGYAYLEEIGQVMEDAVLDVLKRKGLGYRWYRKGSMFCLFFTEQEVRNLQDAKTSDLAAFRKFFHHCLDNGVYFAPSQFETGFISMAHAKADMERTAEVAAAALAAL</sequence>
<dbReference type="InterPro" id="IPR049704">
    <property type="entry name" value="Aminotrans_3_PPA_site"/>
</dbReference>
<dbReference type="EMBL" id="SOCA01000009">
    <property type="protein sequence ID" value="TDU66128.1"/>
    <property type="molecule type" value="Genomic_DNA"/>
</dbReference>
<dbReference type="Proteomes" id="UP000295662">
    <property type="component" value="Unassembled WGS sequence"/>
</dbReference>
<feature type="modified residue" description="N6-(pyridoxal phosphate)lysine" evidence="7">
    <location>
        <position position="268"/>
    </location>
</feature>
<evidence type="ECO:0000256" key="3">
    <source>
        <dbReference type="ARBA" id="ARBA00008981"/>
    </source>
</evidence>
<dbReference type="AlphaFoldDB" id="A0A4R7RMW2"/>
<organism evidence="8 9">
    <name type="scientific">Prosthecobacter fusiformis</name>
    <dbReference type="NCBI Taxonomy" id="48464"/>
    <lineage>
        <taxon>Bacteria</taxon>
        <taxon>Pseudomonadati</taxon>
        <taxon>Verrucomicrobiota</taxon>
        <taxon>Verrucomicrobiia</taxon>
        <taxon>Verrucomicrobiales</taxon>
        <taxon>Verrucomicrobiaceae</taxon>
        <taxon>Prosthecobacter</taxon>
    </lineage>
</organism>
<evidence type="ECO:0000256" key="5">
    <source>
        <dbReference type="ARBA" id="ARBA00023235"/>
    </source>
</evidence>
<evidence type="ECO:0000256" key="1">
    <source>
        <dbReference type="ARBA" id="ARBA00001933"/>
    </source>
</evidence>
<comment type="catalytic activity">
    <reaction evidence="7">
        <text>(S)-4-amino-5-oxopentanoate = 5-aminolevulinate</text>
        <dbReference type="Rhea" id="RHEA:14265"/>
        <dbReference type="ChEBI" id="CHEBI:57501"/>
        <dbReference type="ChEBI" id="CHEBI:356416"/>
        <dbReference type="EC" id="5.4.3.8"/>
    </reaction>
</comment>
<dbReference type="NCBIfam" id="NF000818">
    <property type="entry name" value="PRK00062.1"/>
    <property type="match status" value="1"/>
</dbReference>
<keyword evidence="4 7" id="KW-0663">Pyridoxal phosphate</keyword>
<dbReference type="HAMAP" id="MF_00375">
    <property type="entry name" value="HemL_aminotrans_3"/>
    <property type="match status" value="1"/>
</dbReference>
<comment type="subunit">
    <text evidence="7">Homodimer.</text>
</comment>
<dbReference type="PROSITE" id="PS00600">
    <property type="entry name" value="AA_TRANSFER_CLASS_3"/>
    <property type="match status" value="1"/>
</dbReference>
<evidence type="ECO:0000313" key="8">
    <source>
        <dbReference type="EMBL" id="TDU66128.1"/>
    </source>
</evidence>
<name>A0A4R7RMW2_9BACT</name>
<dbReference type="GO" id="GO:0006782">
    <property type="term" value="P:protoporphyrinogen IX biosynthetic process"/>
    <property type="evidence" value="ECO:0007669"/>
    <property type="project" value="UniProtKB-UniRule"/>
</dbReference>
<dbReference type="InterPro" id="IPR015422">
    <property type="entry name" value="PyrdxlP-dep_Trfase_small"/>
</dbReference>
<dbReference type="InterPro" id="IPR004639">
    <property type="entry name" value="4pyrrol_synth_GluAld_NH2Trfase"/>
</dbReference>
<dbReference type="CDD" id="cd00610">
    <property type="entry name" value="OAT_like"/>
    <property type="match status" value="1"/>
</dbReference>
<proteinExistence type="inferred from homology"/>
<dbReference type="OrthoDB" id="9807885at2"/>
<dbReference type="EC" id="5.4.3.8" evidence="7"/>
<dbReference type="GO" id="GO:0042286">
    <property type="term" value="F:glutamate-1-semialdehyde 2,1-aminomutase activity"/>
    <property type="evidence" value="ECO:0007669"/>
    <property type="project" value="UniProtKB-UniRule"/>
</dbReference>
<evidence type="ECO:0000256" key="4">
    <source>
        <dbReference type="ARBA" id="ARBA00022898"/>
    </source>
</evidence>
<dbReference type="Gene3D" id="3.40.640.10">
    <property type="entry name" value="Type I PLP-dependent aspartate aminotransferase-like (Major domain)"/>
    <property type="match status" value="1"/>
</dbReference>
<keyword evidence="9" id="KW-1185">Reference proteome</keyword>
<gene>
    <name evidence="7" type="primary">hemL</name>
    <name evidence="8" type="ORF">EI77_03865</name>
</gene>
<dbReference type="PANTHER" id="PTHR43713">
    <property type="entry name" value="GLUTAMATE-1-SEMIALDEHYDE 2,1-AMINOMUTASE"/>
    <property type="match status" value="1"/>
</dbReference>
<protein>
    <recommendedName>
        <fullName evidence="7">Glutamate-1-semialdehyde 2,1-aminomutase</fullName>
        <shortName evidence="7">GSA</shortName>
        <ecNumber evidence="7">5.4.3.8</ecNumber>
    </recommendedName>
    <alternativeName>
        <fullName evidence="7">Glutamate-1-semialdehyde aminotransferase</fullName>
        <shortName evidence="7">GSA-AT</shortName>
    </alternativeName>
</protein>
<dbReference type="Pfam" id="PF00202">
    <property type="entry name" value="Aminotran_3"/>
    <property type="match status" value="1"/>
</dbReference>
<dbReference type="InterPro" id="IPR005814">
    <property type="entry name" value="Aminotrans_3"/>
</dbReference>
<dbReference type="GO" id="GO:0005737">
    <property type="term" value="C:cytoplasm"/>
    <property type="evidence" value="ECO:0007669"/>
    <property type="project" value="UniProtKB-SubCell"/>
</dbReference>
<accession>A0A4R7RMW2</accession>